<dbReference type="InterPro" id="IPR012334">
    <property type="entry name" value="Pectin_lyas_fold"/>
</dbReference>
<dbReference type="InterPro" id="IPR011050">
    <property type="entry name" value="Pectin_lyase_fold/virulence"/>
</dbReference>
<comment type="similarity">
    <text evidence="2">Belongs to the pectinesterase family.</text>
</comment>
<gene>
    <name evidence="11" type="ORF">BRADI_2g11470v3</name>
</gene>
<dbReference type="EnsemblPlants" id="KQK04069">
    <property type="protein sequence ID" value="KQK04069"/>
    <property type="gene ID" value="BRADI_2g11470v3"/>
</dbReference>
<reference evidence="11" key="2">
    <citation type="submission" date="2017-06" db="EMBL/GenBank/DDBJ databases">
        <title>WGS assembly of Brachypodium distachyon.</title>
        <authorList>
            <consortium name="The International Brachypodium Initiative"/>
            <person name="Lucas S."/>
            <person name="Harmon-Smith M."/>
            <person name="Lail K."/>
            <person name="Tice H."/>
            <person name="Grimwood J."/>
            <person name="Bruce D."/>
            <person name="Barry K."/>
            <person name="Shu S."/>
            <person name="Lindquist E."/>
            <person name="Wang M."/>
            <person name="Pitluck S."/>
            <person name="Vogel J.P."/>
            <person name="Garvin D.F."/>
            <person name="Mockler T.C."/>
            <person name="Schmutz J."/>
            <person name="Rokhsar D."/>
            <person name="Bevan M.W."/>
        </authorList>
    </citation>
    <scope>NUCLEOTIDE SEQUENCE</scope>
    <source>
        <strain evidence="11">Bd21</strain>
    </source>
</reference>
<name>I1HET6_BRADI</name>
<evidence type="ECO:0000259" key="10">
    <source>
        <dbReference type="Pfam" id="PF01095"/>
    </source>
</evidence>
<keyword evidence="4" id="KW-0378">Hydrolase</keyword>
<dbReference type="FunCoup" id="I1HET6">
    <property type="interactions" value="36"/>
</dbReference>
<dbReference type="PANTHER" id="PTHR31321">
    <property type="entry name" value="ACYL-COA THIOESTER HYDROLASE YBHC-RELATED"/>
    <property type="match status" value="1"/>
</dbReference>
<dbReference type="OMA" id="HYYERCY"/>
<keyword evidence="5" id="KW-0063">Aspartyl esterase</keyword>
<feature type="chain" id="PRO_5014094541" description="pectinesterase" evidence="9">
    <location>
        <begin position="33"/>
        <end position="333"/>
    </location>
</feature>
<dbReference type="Gene3D" id="2.160.20.10">
    <property type="entry name" value="Single-stranded right-handed beta-helix, Pectin lyase-like"/>
    <property type="match status" value="1"/>
</dbReference>
<organism evidence="11">
    <name type="scientific">Brachypodium distachyon</name>
    <name type="common">Purple false brome</name>
    <name type="synonym">Trachynia distachya</name>
    <dbReference type="NCBI Taxonomy" id="15368"/>
    <lineage>
        <taxon>Eukaryota</taxon>
        <taxon>Viridiplantae</taxon>
        <taxon>Streptophyta</taxon>
        <taxon>Embryophyta</taxon>
        <taxon>Tracheophyta</taxon>
        <taxon>Spermatophyta</taxon>
        <taxon>Magnoliopsida</taxon>
        <taxon>Liliopsida</taxon>
        <taxon>Poales</taxon>
        <taxon>Poaceae</taxon>
        <taxon>BOP clade</taxon>
        <taxon>Pooideae</taxon>
        <taxon>Stipodae</taxon>
        <taxon>Brachypodieae</taxon>
        <taxon>Brachypodium</taxon>
    </lineage>
</organism>
<dbReference type="STRING" id="15368.I1HET6"/>
<evidence type="ECO:0000256" key="1">
    <source>
        <dbReference type="ARBA" id="ARBA00005184"/>
    </source>
</evidence>
<dbReference type="OrthoDB" id="2019149at2759"/>
<dbReference type="AlphaFoldDB" id="I1HET6"/>
<evidence type="ECO:0000256" key="5">
    <source>
        <dbReference type="ARBA" id="ARBA00023085"/>
    </source>
</evidence>
<dbReference type="eggNOG" id="ENOG502QVK0">
    <property type="taxonomic scope" value="Eukaryota"/>
</dbReference>
<dbReference type="SUPFAM" id="SSF51126">
    <property type="entry name" value="Pectin lyase-like"/>
    <property type="match status" value="1"/>
</dbReference>
<dbReference type="GO" id="GO:0042545">
    <property type="term" value="P:cell wall modification"/>
    <property type="evidence" value="ECO:0007669"/>
    <property type="project" value="InterPro"/>
</dbReference>
<dbReference type="UniPathway" id="UPA00545">
    <property type="reaction ID" value="UER00823"/>
</dbReference>
<dbReference type="GO" id="GO:0030599">
    <property type="term" value="F:pectinesterase activity"/>
    <property type="evidence" value="ECO:0000318"/>
    <property type="project" value="GO_Central"/>
</dbReference>
<evidence type="ECO:0000256" key="4">
    <source>
        <dbReference type="ARBA" id="ARBA00022801"/>
    </source>
</evidence>
<dbReference type="Pfam" id="PF01095">
    <property type="entry name" value="Pectinesterase"/>
    <property type="match status" value="1"/>
</dbReference>
<evidence type="ECO:0000256" key="7">
    <source>
        <dbReference type="ARBA" id="ARBA00047928"/>
    </source>
</evidence>
<evidence type="ECO:0000313" key="13">
    <source>
        <dbReference type="Proteomes" id="UP000008810"/>
    </source>
</evidence>
<evidence type="ECO:0000256" key="3">
    <source>
        <dbReference type="ARBA" id="ARBA00013229"/>
    </source>
</evidence>
<dbReference type="EC" id="3.1.1.11" evidence="3"/>
<dbReference type="Proteomes" id="UP000008810">
    <property type="component" value="Chromosome 2"/>
</dbReference>
<proteinExistence type="inferred from homology"/>
<comment type="catalytic activity">
    <reaction evidence="7">
        <text>[(1-&gt;4)-alpha-D-galacturonosyl methyl ester](n) + n H2O = [(1-&gt;4)-alpha-D-galacturonosyl](n) + n methanol + n H(+)</text>
        <dbReference type="Rhea" id="RHEA:22380"/>
        <dbReference type="Rhea" id="RHEA-COMP:14570"/>
        <dbReference type="Rhea" id="RHEA-COMP:14573"/>
        <dbReference type="ChEBI" id="CHEBI:15377"/>
        <dbReference type="ChEBI" id="CHEBI:15378"/>
        <dbReference type="ChEBI" id="CHEBI:17790"/>
        <dbReference type="ChEBI" id="CHEBI:140522"/>
        <dbReference type="ChEBI" id="CHEBI:140523"/>
        <dbReference type="EC" id="3.1.1.11"/>
    </reaction>
</comment>
<dbReference type="EMBL" id="CM000881">
    <property type="protein sequence ID" value="KQK04069.1"/>
    <property type="molecule type" value="Genomic_DNA"/>
</dbReference>
<feature type="signal peptide" evidence="9">
    <location>
        <begin position="1"/>
        <end position="32"/>
    </location>
</feature>
<accession>I1HET6</accession>
<evidence type="ECO:0000256" key="2">
    <source>
        <dbReference type="ARBA" id="ARBA00008891"/>
    </source>
</evidence>
<dbReference type="FunFam" id="2.160.20.10:FF:000013">
    <property type="entry name" value="Pectinesterase"/>
    <property type="match status" value="1"/>
</dbReference>
<feature type="domain" description="Pectinesterase catalytic" evidence="10">
    <location>
        <begin position="41"/>
        <end position="322"/>
    </location>
</feature>
<keyword evidence="6" id="KW-0325">Glycoprotein</keyword>
<protein>
    <recommendedName>
        <fullName evidence="3">pectinesterase</fullName>
        <ecNumber evidence="3">3.1.1.11</ecNumber>
    </recommendedName>
</protein>
<dbReference type="KEGG" id="bdi:100826215"/>
<comment type="pathway">
    <text evidence="1">Glycan metabolism; pectin degradation; 2-dehydro-3-deoxy-D-gluconate from pectin: step 1/5.</text>
</comment>
<dbReference type="PANTHER" id="PTHR31321:SF134">
    <property type="entry name" value="PECTINESTERASE"/>
    <property type="match status" value="1"/>
</dbReference>
<sequence length="333" mass="36755">MRKLGISPLAAVLSLAIVVALTAIITPQGCDAAGIVARSIYVNQRKPADFRSVQKAIDSIPWGNKQWIRIHVAAGVYFEKVNVPLNKSFILLEGEGKDQTFIEWGDHADGKTNTASSPTFASYATDFMARDITFKNTYYGVRDMAPAVAALVAGDRSSFHRCGFISVQDTLSDLAGRHYYHKCYIEGAMDFIFGNARSIFEECEVTTGKTPVSPGYITAQGRDSEKEDTGFVFKRCKLGGVTPTYLGRAWRAYARVIFYKTDMSSVVVSQGWDAWNYDGKESTLTMVESECTGQGSNRTGRMPWGKAVHPKQIARFLSLSYVSADGWLDAQPR</sequence>
<dbReference type="Gramene" id="KQK04069">
    <property type="protein sequence ID" value="KQK04069"/>
    <property type="gene ID" value="BRADI_2g11470v3"/>
</dbReference>
<keyword evidence="9" id="KW-0732">Signal</keyword>
<dbReference type="GO" id="GO:0045490">
    <property type="term" value="P:pectin catabolic process"/>
    <property type="evidence" value="ECO:0000318"/>
    <property type="project" value="GO_Central"/>
</dbReference>
<dbReference type="HOGENOM" id="CLU_012243_3_0_1"/>
<evidence type="ECO:0000256" key="6">
    <source>
        <dbReference type="ARBA" id="ARBA00023180"/>
    </source>
</evidence>
<evidence type="ECO:0000313" key="12">
    <source>
        <dbReference type="EnsemblPlants" id="KQK04069"/>
    </source>
</evidence>
<reference evidence="12" key="3">
    <citation type="submission" date="2018-08" db="UniProtKB">
        <authorList>
            <consortium name="EnsemblPlants"/>
        </authorList>
    </citation>
    <scope>IDENTIFICATION</scope>
    <source>
        <strain evidence="12">cv. Bd21</strain>
    </source>
</reference>
<evidence type="ECO:0000313" key="11">
    <source>
        <dbReference type="EMBL" id="KQK04069.1"/>
    </source>
</evidence>
<reference evidence="11 12" key="1">
    <citation type="journal article" date="2010" name="Nature">
        <title>Genome sequencing and analysis of the model grass Brachypodium distachyon.</title>
        <authorList>
            <consortium name="International Brachypodium Initiative"/>
        </authorList>
    </citation>
    <scope>NUCLEOTIDE SEQUENCE [LARGE SCALE GENOMIC DNA]</scope>
    <source>
        <strain evidence="11 12">Bd21</strain>
    </source>
</reference>
<keyword evidence="13" id="KW-1185">Reference proteome</keyword>
<comment type="function">
    <text evidence="8">Acts in the modification of cell walls via demethylesterification of cell wall pectin.</text>
</comment>
<dbReference type="InterPro" id="IPR000070">
    <property type="entry name" value="Pectinesterase_cat"/>
</dbReference>
<evidence type="ECO:0000256" key="9">
    <source>
        <dbReference type="SAM" id="SignalP"/>
    </source>
</evidence>
<evidence type="ECO:0000256" key="8">
    <source>
        <dbReference type="ARBA" id="ARBA00057335"/>
    </source>
</evidence>